<dbReference type="PhylomeDB" id="A0A0A2L0U1"/>
<evidence type="ECO:0000313" key="1">
    <source>
        <dbReference type="EMBL" id="KGO72776.1"/>
    </source>
</evidence>
<protein>
    <submittedName>
        <fullName evidence="1">Uncharacterized protein</fullName>
    </submittedName>
</protein>
<sequence length="32" mass="3627">MLSTNAPLPARNSPRDLKMHDCLIEVTRFENG</sequence>
<organism evidence="1 2">
    <name type="scientific">Penicillium italicum</name>
    <name type="common">Blue mold</name>
    <dbReference type="NCBI Taxonomy" id="40296"/>
    <lineage>
        <taxon>Eukaryota</taxon>
        <taxon>Fungi</taxon>
        <taxon>Dikarya</taxon>
        <taxon>Ascomycota</taxon>
        <taxon>Pezizomycotina</taxon>
        <taxon>Eurotiomycetes</taxon>
        <taxon>Eurotiomycetidae</taxon>
        <taxon>Eurotiales</taxon>
        <taxon>Aspergillaceae</taxon>
        <taxon>Penicillium</taxon>
    </lineage>
</organism>
<dbReference type="AlphaFoldDB" id="A0A0A2L0U1"/>
<evidence type="ECO:0000313" key="2">
    <source>
        <dbReference type="Proteomes" id="UP000030104"/>
    </source>
</evidence>
<proteinExistence type="predicted"/>
<gene>
    <name evidence="1" type="ORF">PITC_057520</name>
</gene>
<comment type="caution">
    <text evidence="1">The sequence shown here is derived from an EMBL/GenBank/DDBJ whole genome shotgun (WGS) entry which is preliminary data.</text>
</comment>
<accession>A0A0A2L0U1</accession>
<dbReference type="HOGENOM" id="CLU_3392468_0_0_1"/>
<dbReference type="EMBL" id="JQGA01000866">
    <property type="protein sequence ID" value="KGO72776.1"/>
    <property type="molecule type" value="Genomic_DNA"/>
</dbReference>
<dbReference type="OrthoDB" id="4340724at2759"/>
<dbReference type="Proteomes" id="UP000030104">
    <property type="component" value="Unassembled WGS sequence"/>
</dbReference>
<reference evidence="1 2" key="1">
    <citation type="journal article" date="2015" name="Mol. Plant Microbe Interact.">
        <title>Genome, transcriptome, and functional analyses of Penicillium expansum provide new insights into secondary metabolism and pathogenicity.</title>
        <authorList>
            <person name="Ballester A.R."/>
            <person name="Marcet-Houben M."/>
            <person name="Levin E."/>
            <person name="Sela N."/>
            <person name="Selma-Lazaro C."/>
            <person name="Carmona L."/>
            <person name="Wisniewski M."/>
            <person name="Droby S."/>
            <person name="Gonzalez-Candelas L."/>
            <person name="Gabaldon T."/>
        </authorList>
    </citation>
    <scope>NUCLEOTIDE SEQUENCE [LARGE SCALE GENOMIC DNA]</scope>
    <source>
        <strain evidence="1 2">PHI-1</strain>
    </source>
</reference>
<name>A0A0A2L0U1_PENIT</name>
<keyword evidence="2" id="KW-1185">Reference proteome</keyword>